<keyword evidence="4 6" id="KW-1133">Transmembrane helix</keyword>
<feature type="transmembrane region" description="Helical" evidence="6">
    <location>
        <begin position="40"/>
        <end position="61"/>
    </location>
</feature>
<evidence type="ECO:0000256" key="6">
    <source>
        <dbReference type="RuleBase" id="RU363077"/>
    </source>
</evidence>
<dbReference type="Pfam" id="PF00892">
    <property type="entry name" value="EamA"/>
    <property type="match status" value="2"/>
</dbReference>
<comment type="subcellular location">
    <subcellularLocation>
        <location evidence="1 6">Membrane</location>
        <topology evidence="1 6">Multi-pass membrane protein</topology>
    </subcellularLocation>
</comment>
<keyword evidence="3 6" id="KW-0812">Transmembrane</keyword>
<dbReference type="SUPFAM" id="SSF103481">
    <property type="entry name" value="Multidrug resistance efflux transporter EmrE"/>
    <property type="match status" value="2"/>
</dbReference>
<feature type="region of interest" description="Disordered" evidence="7">
    <location>
        <begin position="362"/>
        <end position="383"/>
    </location>
</feature>
<feature type="transmembrane region" description="Helical" evidence="6">
    <location>
        <begin position="229"/>
        <end position="249"/>
    </location>
</feature>
<comment type="caution">
    <text evidence="9">The sequence shown here is derived from an EMBL/GenBank/DDBJ whole genome shotgun (WGS) entry which is preliminary data.</text>
</comment>
<dbReference type="GO" id="GO:0016020">
    <property type="term" value="C:membrane"/>
    <property type="evidence" value="ECO:0007669"/>
    <property type="project" value="UniProtKB-SubCell"/>
</dbReference>
<proteinExistence type="inferred from homology"/>
<dbReference type="InterPro" id="IPR030184">
    <property type="entry name" value="WAT1-related"/>
</dbReference>
<feature type="transmembrane region" description="Helical" evidence="6">
    <location>
        <begin position="12"/>
        <end position="34"/>
    </location>
</feature>
<feature type="transmembrane region" description="Helical" evidence="6">
    <location>
        <begin position="103"/>
        <end position="125"/>
    </location>
</feature>
<dbReference type="GO" id="GO:0022857">
    <property type="term" value="F:transmembrane transporter activity"/>
    <property type="evidence" value="ECO:0007669"/>
    <property type="project" value="InterPro"/>
</dbReference>
<feature type="domain" description="EamA" evidence="8">
    <location>
        <begin position="197"/>
        <end position="334"/>
    </location>
</feature>
<reference evidence="9" key="1">
    <citation type="journal article" date="2023" name="Science">
        <title>Elucidation of the pathway for biosynthesis of saponin adjuvants from the soapbark tree.</title>
        <authorList>
            <person name="Reed J."/>
            <person name="Orme A."/>
            <person name="El-Demerdash A."/>
            <person name="Owen C."/>
            <person name="Martin L.B.B."/>
            <person name="Misra R.C."/>
            <person name="Kikuchi S."/>
            <person name="Rejzek M."/>
            <person name="Martin A.C."/>
            <person name="Harkess A."/>
            <person name="Leebens-Mack J."/>
            <person name="Louveau T."/>
            <person name="Stephenson M.J."/>
            <person name="Osbourn A."/>
        </authorList>
    </citation>
    <scope>NUCLEOTIDE SEQUENCE</scope>
    <source>
        <strain evidence="9">S10</strain>
    </source>
</reference>
<feature type="compositionally biased region" description="Polar residues" evidence="7">
    <location>
        <begin position="366"/>
        <end position="383"/>
    </location>
</feature>
<evidence type="ECO:0000256" key="7">
    <source>
        <dbReference type="SAM" id="MobiDB-lite"/>
    </source>
</evidence>
<evidence type="ECO:0000313" key="10">
    <source>
        <dbReference type="Proteomes" id="UP001163823"/>
    </source>
</evidence>
<organism evidence="9 10">
    <name type="scientific">Quillaja saponaria</name>
    <name type="common">Soap bark tree</name>
    <dbReference type="NCBI Taxonomy" id="32244"/>
    <lineage>
        <taxon>Eukaryota</taxon>
        <taxon>Viridiplantae</taxon>
        <taxon>Streptophyta</taxon>
        <taxon>Embryophyta</taxon>
        <taxon>Tracheophyta</taxon>
        <taxon>Spermatophyta</taxon>
        <taxon>Magnoliopsida</taxon>
        <taxon>eudicotyledons</taxon>
        <taxon>Gunneridae</taxon>
        <taxon>Pentapetalae</taxon>
        <taxon>rosids</taxon>
        <taxon>fabids</taxon>
        <taxon>Fabales</taxon>
        <taxon>Quillajaceae</taxon>
        <taxon>Quillaja</taxon>
    </lineage>
</organism>
<protein>
    <recommendedName>
        <fullName evidence="6">WAT1-related protein</fullName>
    </recommendedName>
</protein>
<feature type="transmembrane region" description="Helical" evidence="6">
    <location>
        <begin position="255"/>
        <end position="279"/>
    </location>
</feature>
<evidence type="ECO:0000256" key="1">
    <source>
        <dbReference type="ARBA" id="ARBA00004141"/>
    </source>
</evidence>
<feature type="transmembrane region" description="Helical" evidence="6">
    <location>
        <begin position="286"/>
        <end position="309"/>
    </location>
</feature>
<dbReference type="PANTHER" id="PTHR31218">
    <property type="entry name" value="WAT1-RELATED PROTEIN"/>
    <property type="match status" value="1"/>
</dbReference>
<dbReference type="InterPro" id="IPR037185">
    <property type="entry name" value="EmrE-like"/>
</dbReference>
<evidence type="ECO:0000256" key="4">
    <source>
        <dbReference type="ARBA" id="ARBA00022989"/>
    </source>
</evidence>
<dbReference type="Proteomes" id="UP001163823">
    <property type="component" value="Chromosome 10"/>
</dbReference>
<evidence type="ECO:0000256" key="2">
    <source>
        <dbReference type="ARBA" id="ARBA00007635"/>
    </source>
</evidence>
<dbReference type="KEGG" id="qsa:O6P43_025006"/>
<comment type="similarity">
    <text evidence="2 6">Belongs to the drug/metabolite transporter (DMT) superfamily. Plant drug/metabolite exporter (P-DME) (TC 2.A.7.4) family.</text>
</comment>
<feature type="transmembrane region" description="Helical" evidence="6">
    <location>
        <begin position="137"/>
        <end position="155"/>
    </location>
</feature>
<feature type="domain" description="EamA" evidence="8">
    <location>
        <begin position="12"/>
        <end position="153"/>
    </location>
</feature>
<sequence>MAAAVDGNILKAHLAMAVQQLFFAGYHVITKVALDNGVNQFVFCMFRDLVALSILAPVAYLREKRTRPPITRHLLMSFFFLGLTGIFGTQLLFLLGLSYTNPTYAAAVQPAIPVFTFLLAVMMGTEKVNFLRYEGQAKVGGTLVCIIGAALIVLYRGPELVGYTDLNFVANSDLSARSQPSPYEWLLLELGLDRFRLGVLCLIGNCTCYAVFLSIMAPVLKRYPANLSVAAYSYFFGALLMVGTTLLMTNGSTDWILTGSEILSISYAGIIASGLNYGLLTWCGKFLGPALVALFYPLQPVASAFLSLIFLGSPIYLGSVLGGSLIIAGLYVVTWASYRETQATHGVIPFLSQASEPFIDKDAPINKNSYQGDSGSSRSLSNP</sequence>
<keyword evidence="5 6" id="KW-0472">Membrane</keyword>
<dbReference type="AlphaFoldDB" id="A0AAD7PFS4"/>
<evidence type="ECO:0000259" key="8">
    <source>
        <dbReference type="Pfam" id="PF00892"/>
    </source>
</evidence>
<evidence type="ECO:0000256" key="3">
    <source>
        <dbReference type="ARBA" id="ARBA00022692"/>
    </source>
</evidence>
<gene>
    <name evidence="9" type="ORF">O6P43_025006</name>
</gene>
<accession>A0AAD7PFS4</accession>
<evidence type="ECO:0000313" key="9">
    <source>
        <dbReference type="EMBL" id="KAJ7953279.1"/>
    </source>
</evidence>
<keyword evidence="10" id="KW-1185">Reference proteome</keyword>
<dbReference type="InterPro" id="IPR000620">
    <property type="entry name" value="EamA_dom"/>
</dbReference>
<feature type="transmembrane region" description="Helical" evidence="6">
    <location>
        <begin position="315"/>
        <end position="333"/>
    </location>
</feature>
<evidence type="ECO:0000256" key="5">
    <source>
        <dbReference type="ARBA" id="ARBA00023136"/>
    </source>
</evidence>
<name>A0AAD7PFS4_QUISA</name>
<feature type="transmembrane region" description="Helical" evidence="6">
    <location>
        <begin position="195"/>
        <end position="217"/>
    </location>
</feature>
<dbReference type="EMBL" id="JARAOO010000010">
    <property type="protein sequence ID" value="KAJ7953279.1"/>
    <property type="molecule type" value="Genomic_DNA"/>
</dbReference>
<feature type="transmembrane region" description="Helical" evidence="6">
    <location>
        <begin position="73"/>
        <end position="97"/>
    </location>
</feature>